<evidence type="ECO:0000313" key="3">
    <source>
        <dbReference type="Proteomes" id="UP001189429"/>
    </source>
</evidence>
<accession>A0ABN9UZE5</accession>
<reference evidence="2" key="1">
    <citation type="submission" date="2023-10" db="EMBL/GenBank/DDBJ databases">
        <authorList>
            <person name="Chen Y."/>
            <person name="Shah S."/>
            <person name="Dougan E. K."/>
            <person name="Thang M."/>
            <person name="Chan C."/>
        </authorList>
    </citation>
    <scope>NUCLEOTIDE SEQUENCE [LARGE SCALE GENOMIC DNA]</scope>
</reference>
<feature type="transmembrane region" description="Helical" evidence="1">
    <location>
        <begin position="71"/>
        <end position="93"/>
    </location>
</feature>
<organism evidence="2 3">
    <name type="scientific">Prorocentrum cordatum</name>
    <dbReference type="NCBI Taxonomy" id="2364126"/>
    <lineage>
        <taxon>Eukaryota</taxon>
        <taxon>Sar</taxon>
        <taxon>Alveolata</taxon>
        <taxon>Dinophyceae</taxon>
        <taxon>Prorocentrales</taxon>
        <taxon>Prorocentraceae</taxon>
        <taxon>Prorocentrum</taxon>
    </lineage>
</organism>
<keyword evidence="1" id="KW-0472">Membrane</keyword>
<comment type="caution">
    <text evidence="2">The sequence shown here is derived from an EMBL/GenBank/DDBJ whole genome shotgun (WGS) entry which is preliminary data.</text>
</comment>
<keyword evidence="1" id="KW-0812">Transmembrane</keyword>
<keyword evidence="3" id="KW-1185">Reference proteome</keyword>
<sequence>MAPPRPGQRMAPRAGDVIESQCHDEGTDQSEAAFRVSAVYAPDADGHFANGELLLCTGQYLQWYEEHVRMLAVMVLAAYVGYFMSALAMPLSAHLLPLGTSR</sequence>
<protein>
    <submittedName>
        <fullName evidence="2">Uncharacterized protein</fullName>
    </submittedName>
</protein>
<dbReference type="EMBL" id="CAUYUJ010016392">
    <property type="protein sequence ID" value="CAK0864709.1"/>
    <property type="molecule type" value="Genomic_DNA"/>
</dbReference>
<dbReference type="Proteomes" id="UP001189429">
    <property type="component" value="Unassembled WGS sequence"/>
</dbReference>
<name>A0ABN9UZE5_9DINO</name>
<evidence type="ECO:0000313" key="2">
    <source>
        <dbReference type="EMBL" id="CAK0864709.1"/>
    </source>
</evidence>
<proteinExistence type="predicted"/>
<evidence type="ECO:0000256" key="1">
    <source>
        <dbReference type="SAM" id="Phobius"/>
    </source>
</evidence>
<gene>
    <name evidence="2" type="ORF">PCOR1329_LOCUS52497</name>
</gene>
<keyword evidence="1" id="KW-1133">Transmembrane helix</keyword>